<reference evidence="1" key="2">
    <citation type="journal article" date="2021" name="PeerJ">
        <title>Extensive microbial diversity within the chicken gut microbiome revealed by metagenomics and culture.</title>
        <authorList>
            <person name="Gilroy R."/>
            <person name="Ravi A."/>
            <person name="Getino M."/>
            <person name="Pursley I."/>
            <person name="Horton D.L."/>
            <person name="Alikhan N.F."/>
            <person name="Baker D."/>
            <person name="Gharbi K."/>
            <person name="Hall N."/>
            <person name="Watson M."/>
            <person name="Adriaenssens E.M."/>
            <person name="Foster-Nyarko E."/>
            <person name="Jarju S."/>
            <person name="Secka A."/>
            <person name="Antonio M."/>
            <person name="Oren A."/>
            <person name="Chaudhuri R.R."/>
            <person name="La Ragione R."/>
            <person name="Hildebrand F."/>
            <person name="Pallen M.J."/>
        </authorList>
    </citation>
    <scope>NUCLEOTIDE SEQUENCE</scope>
    <source>
        <strain evidence="1">ChiSxjej2B14-6234</strain>
    </source>
</reference>
<proteinExistence type="predicted"/>
<sequence>MNIHRKMFHSGHLYLDIDDCEVDTLLPSVFETLMAQEGKPLQVGVSSDRSRLVALLRQSGFELKRRCYEMDVTASDLAVPLPERPQCLATACAGTAAYDSCVEKMYRHYLDTHSAVNPLTCPQEAFYGVLLQSGTYEEGYPDICTTACMRP</sequence>
<comment type="caution">
    <text evidence="1">The sequence shown here is derived from an EMBL/GenBank/DDBJ whole genome shotgun (WGS) entry which is preliminary data.</text>
</comment>
<dbReference type="Proteomes" id="UP000886887">
    <property type="component" value="Unassembled WGS sequence"/>
</dbReference>
<dbReference type="AlphaFoldDB" id="A0A9D0ZAX8"/>
<name>A0A9D0ZAX8_9FIRM</name>
<dbReference type="EMBL" id="DVFJ01000008">
    <property type="protein sequence ID" value="HIQ71083.1"/>
    <property type="molecule type" value="Genomic_DNA"/>
</dbReference>
<organism evidence="1 2">
    <name type="scientific">Candidatus Onthenecus intestinigallinarum</name>
    <dbReference type="NCBI Taxonomy" id="2840875"/>
    <lineage>
        <taxon>Bacteria</taxon>
        <taxon>Bacillati</taxon>
        <taxon>Bacillota</taxon>
        <taxon>Clostridia</taxon>
        <taxon>Eubacteriales</taxon>
        <taxon>Candidatus Onthenecus</taxon>
    </lineage>
</organism>
<protein>
    <submittedName>
        <fullName evidence="1">Uncharacterized protein</fullName>
    </submittedName>
</protein>
<accession>A0A9D0ZAX8</accession>
<evidence type="ECO:0000313" key="2">
    <source>
        <dbReference type="Proteomes" id="UP000886887"/>
    </source>
</evidence>
<evidence type="ECO:0000313" key="1">
    <source>
        <dbReference type="EMBL" id="HIQ71083.1"/>
    </source>
</evidence>
<reference evidence="1" key="1">
    <citation type="submission" date="2020-10" db="EMBL/GenBank/DDBJ databases">
        <authorList>
            <person name="Gilroy R."/>
        </authorList>
    </citation>
    <scope>NUCLEOTIDE SEQUENCE</scope>
    <source>
        <strain evidence="1">ChiSxjej2B14-6234</strain>
    </source>
</reference>
<gene>
    <name evidence="1" type="ORF">IAB73_02585</name>
</gene>